<proteinExistence type="predicted"/>
<evidence type="ECO:0000256" key="1">
    <source>
        <dbReference type="SAM" id="MobiDB-lite"/>
    </source>
</evidence>
<dbReference type="EMBL" id="ML119700">
    <property type="protein sequence ID" value="RPA79317.1"/>
    <property type="molecule type" value="Genomic_DNA"/>
</dbReference>
<sequence>MDHQTPPNSTTPPTSPQPPLDDPERDAARNRDASFFAYMRSPEAKKLLTFSTDPEIIALQKEASRKRWAYRCAQRAAKQAIIDTMTDEKAAEIFANPSRYLSAEEFAAMQRFTAGIDREKDPDNTTSISISTIRSVAYEILLGRCTEEERARTIAMLPEWSRPFVREEAFDLGEPRLDQAQADVKADRTRKRLKPEKPRPVSSLLGFSELYGISKGAVNDRPVTYGHR</sequence>
<feature type="region of interest" description="Disordered" evidence="1">
    <location>
        <begin position="1"/>
        <end position="32"/>
    </location>
</feature>
<reference evidence="2 3" key="1">
    <citation type="journal article" date="2018" name="Nat. Ecol. Evol.">
        <title>Pezizomycetes genomes reveal the molecular basis of ectomycorrhizal truffle lifestyle.</title>
        <authorList>
            <person name="Murat C."/>
            <person name="Payen T."/>
            <person name="Noel B."/>
            <person name="Kuo A."/>
            <person name="Morin E."/>
            <person name="Chen J."/>
            <person name="Kohler A."/>
            <person name="Krizsan K."/>
            <person name="Balestrini R."/>
            <person name="Da Silva C."/>
            <person name="Montanini B."/>
            <person name="Hainaut M."/>
            <person name="Levati E."/>
            <person name="Barry K.W."/>
            <person name="Belfiori B."/>
            <person name="Cichocki N."/>
            <person name="Clum A."/>
            <person name="Dockter R.B."/>
            <person name="Fauchery L."/>
            <person name="Guy J."/>
            <person name="Iotti M."/>
            <person name="Le Tacon F."/>
            <person name="Lindquist E.A."/>
            <person name="Lipzen A."/>
            <person name="Malagnac F."/>
            <person name="Mello A."/>
            <person name="Molinier V."/>
            <person name="Miyauchi S."/>
            <person name="Poulain J."/>
            <person name="Riccioni C."/>
            <person name="Rubini A."/>
            <person name="Sitrit Y."/>
            <person name="Splivallo R."/>
            <person name="Traeger S."/>
            <person name="Wang M."/>
            <person name="Zifcakova L."/>
            <person name="Wipf D."/>
            <person name="Zambonelli A."/>
            <person name="Paolocci F."/>
            <person name="Nowrousian M."/>
            <person name="Ottonello S."/>
            <person name="Baldrian P."/>
            <person name="Spatafora J.W."/>
            <person name="Henrissat B."/>
            <person name="Nagy L.G."/>
            <person name="Aury J.M."/>
            <person name="Wincker P."/>
            <person name="Grigoriev I.V."/>
            <person name="Bonfante P."/>
            <person name="Martin F.M."/>
        </authorList>
    </citation>
    <scope>NUCLEOTIDE SEQUENCE [LARGE SCALE GENOMIC DNA]</scope>
    <source>
        <strain evidence="2 3">RN42</strain>
    </source>
</reference>
<evidence type="ECO:0000313" key="2">
    <source>
        <dbReference type="EMBL" id="RPA79317.1"/>
    </source>
</evidence>
<keyword evidence="3" id="KW-1185">Reference proteome</keyword>
<gene>
    <name evidence="2" type="ORF">BJ508DRAFT_363214</name>
</gene>
<organism evidence="2 3">
    <name type="scientific">Ascobolus immersus RN42</name>
    <dbReference type="NCBI Taxonomy" id="1160509"/>
    <lineage>
        <taxon>Eukaryota</taxon>
        <taxon>Fungi</taxon>
        <taxon>Dikarya</taxon>
        <taxon>Ascomycota</taxon>
        <taxon>Pezizomycotina</taxon>
        <taxon>Pezizomycetes</taxon>
        <taxon>Pezizales</taxon>
        <taxon>Ascobolaceae</taxon>
        <taxon>Ascobolus</taxon>
    </lineage>
</organism>
<dbReference type="AlphaFoldDB" id="A0A3N4I1K1"/>
<feature type="compositionally biased region" description="Pro residues" evidence="1">
    <location>
        <begin position="9"/>
        <end position="20"/>
    </location>
</feature>
<name>A0A3N4I1K1_ASCIM</name>
<evidence type="ECO:0000313" key="3">
    <source>
        <dbReference type="Proteomes" id="UP000275078"/>
    </source>
</evidence>
<accession>A0A3N4I1K1</accession>
<dbReference type="Proteomes" id="UP000275078">
    <property type="component" value="Unassembled WGS sequence"/>
</dbReference>
<protein>
    <submittedName>
        <fullName evidence="2">Uncharacterized protein</fullName>
    </submittedName>
</protein>